<name>A0A6P8HZW4_ACTTE</name>
<evidence type="ECO:0000256" key="6">
    <source>
        <dbReference type="ARBA" id="ARBA00022583"/>
    </source>
</evidence>
<feature type="domain" description="Sushi" evidence="19">
    <location>
        <begin position="453"/>
        <end position="511"/>
    </location>
</feature>
<dbReference type="InterPro" id="IPR018097">
    <property type="entry name" value="EGF_Ca-bd_CS"/>
</dbReference>
<evidence type="ECO:0000256" key="13">
    <source>
        <dbReference type="ARBA" id="ARBA00023170"/>
    </source>
</evidence>
<dbReference type="InterPro" id="IPR000436">
    <property type="entry name" value="Sushi_SCR_CCP_dom"/>
</dbReference>
<comment type="similarity">
    <text evidence="3">Belongs to the EGF domain peptide family.</text>
</comment>
<feature type="chain" id="PRO_5027583524" evidence="17">
    <location>
        <begin position="23"/>
        <end position="525"/>
    </location>
</feature>
<evidence type="ECO:0000259" key="18">
    <source>
        <dbReference type="PROSITE" id="PS50026"/>
    </source>
</evidence>
<dbReference type="SMART" id="SM00181">
    <property type="entry name" value="EGF"/>
    <property type="match status" value="7"/>
</dbReference>
<evidence type="ECO:0000256" key="10">
    <source>
        <dbReference type="ARBA" id="ARBA00022989"/>
    </source>
</evidence>
<evidence type="ECO:0000313" key="21">
    <source>
        <dbReference type="RefSeq" id="XP_031558215.1"/>
    </source>
</evidence>
<dbReference type="InterPro" id="IPR000152">
    <property type="entry name" value="EGF-type_Asp/Asn_hydroxyl_site"/>
</dbReference>
<evidence type="ECO:0000256" key="2">
    <source>
        <dbReference type="ARBA" id="ARBA00004613"/>
    </source>
</evidence>
<comment type="subcellular location">
    <subcellularLocation>
        <location evidence="1">Membrane</location>
        <topology evidence="1">Single-pass type I membrane protein</topology>
    </subcellularLocation>
    <subcellularLocation>
        <location evidence="2">Secreted</location>
    </subcellularLocation>
</comment>
<protein>
    <submittedName>
        <fullName evidence="21">Fibulin-1-like</fullName>
    </submittedName>
</protein>
<dbReference type="SUPFAM" id="SSF57535">
    <property type="entry name" value="Complement control module/SCR domain"/>
    <property type="match status" value="2"/>
</dbReference>
<dbReference type="FunFam" id="2.10.25.10:FF:000326">
    <property type="entry name" value="Multiple EGF like domains 6"/>
    <property type="match status" value="1"/>
</dbReference>
<keyword evidence="20" id="KW-1185">Reference proteome</keyword>
<comment type="caution">
    <text evidence="15">Lacks conserved residue(s) required for the propagation of feature annotation.</text>
</comment>
<keyword evidence="11" id="KW-0472">Membrane</keyword>
<feature type="domain" description="EGF-like" evidence="18">
    <location>
        <begin position="312"/>
        <end position="352"/>
    </location>
</feature>
<keyword evidence="10" id="KW-1133">Transmembrane helix</keyword>
<evidence type="ECO:0000256" key="9">
    <source>
        <dbReference type="ARBA" id="ARBA00022737"/>
    </source>
</evidence>
<feature type="domain" description="EGF-like" evidence="18">
    <location>
        <begin position="109"/>
        <end position="142"/>
    </location>
</feature>
<evidence type="ECO:0000256" key="1">
    <source>
        <dbReference type="ARBA" id="ARBA00004479"/>
    </source>
</evidence>
<evidence type="ECO:0000259" key="19">
    <source>
        <dbReference type="PROSITE" id="PS50923"/>
    </source>
</evidence>
<keyword evidence="13" id="KW-0675">Receptor</keyword>
<evidence type="ECO:0000256" key="15">
    <source>
        <dbReference type="PROSITE-ProRule" id="PRU00076"/>
    </source>
</evidence>
<dbReference type="InterPro" id="IPR049883">
    <property type="entry name" value="NOTCH1_EGF-like"/>
</dbReference>
<dbReference type="RefSeq" id="XP_031558215.1">
    <property type="nucleotide sequence ID" value="XM_031702355.1"/>
</dbReference>
<dbReference type="FunFam" id="2.10.25.10:FF:000059">
    <property type="entry name" value="Mannan-binding lectin serine protease 1"/>
    <property type="match status" value="1"/>
</dbReference>
<dbReference type="SUPFAM" id="SSF57184">
    <property type="entry name" value="Growth factor receptor domain"/>
    <property type="match status" value="2"/>
</dbReference>
<dbReference type="PROSITE" id="PS50923">
    <property type="entry name" value="SUSHI"/>
    <property type="match status" value="2"/>
</dbReference>
<organism evidence="20 21">
    <name type="scientific">Actinia tenebrosa</name>
    <name type="common">Australian red waratah sea anemone</name>
    <dbReference type="NCBI Taxonomy" id="6105"/>
    <lineage>
        <taxon>Eukaryota</taxon>
        <taxon>Metazoa</taxon>
        <taxon>Cnidaria</taxon>
        <taxon>Anthozoa</taxon>
        <taxon>Hexacorallia</taxon>
        <taxon>Actiniaria</taxon>
        <taxon>Actiniidae</taxon>
        <taxon>Actinia</taxon>
    </lineage>
</organism>
<dbReference type="GeneID" id="116294710"/>
<feature type="domain" description="Sushi" evidence="19">
    <location>
        <begin position="390"/>
        <end position="452"/>
    </location>
</feature>
<dbReference type="InterPro" id="IPR001881">
    <property type="entry name" value="EGF-like_Ca-bd_dom"/>
</dbReference>
<keyword evidence="8 17" id="KW-0732">Signal</keyword>
<dbReference type="InterPro" id="IPR052080">
    <property type="entry name" value="vWF_C/EGF_Fibrillin"/>
</dbReference>
<dbReference type="AlphaFoldDB" id="A0A6P8HZW4"/>
<dbReference type="FunFam" id="2.10.25.10:FF:000009">
    <property type="entry name" value="Low-density lipoprotein receptor isoform 1"/>
    <property type="match status" value="2"/>
</dbReference>
<dbReference type="Pfam" id="PF00084">
    <property type="entry name" value="Sushi"/>
    <property type="match status" value="2"/>
</dbReference>
<dbReference type="InterPro" id="IPR035976">
    <property type="entry name" value="Sushi/SCR/CCP_sf"/>
</dbReference>
<dbReference type="GO" id="GO:0005576">
    <property type="term" value="C:extracellular region"/>
    <property type="evidence" value="ECO:0007669"/>
    <property type="project" value="UniProtKB-SubCell"/>
</dbReference>
<dbReference type="SUPFAM" id="SSF57196">
    <property type="entry name" value="EGF/Laminin"/>
    <property type="match status" value="1"/>
</dbReference>
<dbReference type="OrthoDB" id="5990244at2759"/>
<keyword evidence="5 15" id="KW-0245">EGF-like domain</keyword>
<dbReference type="Proteomes" id="UP000515163">
    <property type="component" value="Unplaced"/>
</dbReference>
<proteinExistence type="inferred from homology"/>
<feature type="disulfide bond" evidence="16">
    <location>
        <begin position="482"/>
        <end position="509"/>
    </location>
</feature>
<keyword evidence="6" id="KW-0254">Endocytosis</keyword>
<dbReference type="SMART" id="SM00179">
    <property type="entry name" value="EGF_CA"/>
    <property type="match status" value="6"/>
</dbReference>
<dbReference type="PROSITE" id="PS01187">
    <property type="entry name" value="EGF_CA"/>
    <property type="match status" value="2"/>
</dbReference>
<dbReference type="KEGG" id="aten:116294710"/>
<feature type="disulfide bond" evidence="15">
    <location>
        <begin position="132"/>
        <end position="141"/>
    </location>
</feature>
<dbReference type="GO" id="GO:0006897">
    <property type="term" value="P:endocytosis"/>
    <property type="evidence" value="ECO:0007669"/>
    <property type="project" value="UniProtKB-KW"/>
</dbReference>
<dbReference type="PANTHER" id="PTHR47333:SF4">
    <property type="entry name" value="EGF-LIKE DOMAIN-CONTAINING PROTEIN"/>
    <property type="match status" value="1"/>
</dbReference>
<dbReference type="GO" id="GO:0005509">
    <property type="term" value="F:calcium ion binding"/>
    <property type="evidence" value="ECO:0007669"/>
    <property type="project" value="InterPro"/>
</dbReference>
<dbReference type="Gene3D" id="2.10.70.10">
    <property type="entry name" value="Complement Module, domain 1"/>
    <property type="match status" value="2"/>
</dbReference>
<gene>
    <name evidence="21" type="primary">LOC116294710</name>
</gene>
<dbReference type="CDD" id="cd00054">
    <property type="entry name" value="EGF_CA"/>
    <property type="match status" value="1"/>
</dbReference>
<keyword evidence="7" id="KW-0812">Transmembrane</keyword>
<evidence type="ECO:0000313" key="20">
    <source>
        <dbReference type="Proteomes" id="UP000515163"/>
    </source>
</evidence>
<evidence type="ECO:0000256" key="4">
    <source>
        <dbReference type="ARBA" id="ARBA00022525"/>
    </source>
</evidence>
<evidence type="ECO:0000256" key="14">
    <source>
        <dbReference type="ARBA" id="ARBA00023180"/>
    </source>
</evidence>
<feature type="disulfide bond" evidence="16">
    <location>
        <begin position="423"/>
        <end position="450"/>
    </location>
</feature>
<dbReference type="InterPro" id="IPR009030">
    <property type="entry name" value="Growth_fac_rcpt_cys_sf"/>
</dbReference>
<keyword evidence="12 15" id="KW-1015">Disulfide bond</keyword>
<dbReference type="InterPro" id="IPR000742">
    <property type="entry name" value="EGF"/>
</dbReference>
<dbReference type="Gene3D" id="2.10.25.10">
    <property type="entry name" value="Laminin"/>
    <property type="match status" value="7"/>
</dbReference>
<dbReference type="SMART" id="SM00032">
    <property type="entry name" value="CCP"/>
    <property type="match status" value="2"/>
</dbReference>
<dbReference type="PROSITE" id="PS00010">
    <property type="entry name" value="ASX_HYDROXYL"/>
    <property type="match status" value="4"/>
</dbReference>
<evidence type="ECO:0000256" key="7">
    <source>
        <dbReference type="ARBA" id="ARBA00022692"/>
    </source>
</evidence>
<dbReference type="PROSITE" id="PS01186">
    <property type="entry name" value="EGF_2"/>
    <property type="match status" value="6"/>
</dbReference>
<sequence length="525" mass="57529">MSYHVFLALLLVCSVYIVYSDGASGLRPGGANVVTTTHGMTAYRQVSFKQTTSNRRCWQTCSCIFCWCKRTVCSTSYYLKTAYKSVSYRTSYSVHNCAPGWKQQGTECPIAICTTVNCTNGGNCTKPNHCNCTSGWTDANCTTNVNECATNNGGCDHYCNDTVGSFNCSCDVGYTLQGKTRCQDINECITRNDTGCQQVCLNQPGTYKCGCYNGYMLNSDNKTCSDIDECSISNGTKHGCAYRCNNTIGSYECSCPSGFLLTTNRRDCADHDECMTGNSTCEQKCINHPGHYTCDCRQGYNLNVRDNNTCLDIDECERGVSGCAHMCNNTIGGYYCRCRTGYELATNNRSCNDINECQLGIDGCSQRCVNVIGSFYCSCRHGYYLDIDLKTCISYPCQPIATPPYGSRSCTGFNTDDVCRFSCKTGYELIGSMVRVCMSDAQWSGQQPLCVQKQCSSLQPPYNGFVNIPCASSYDSQCAVGCKSGYILNGPSVTKCSHGEQWKPSISECKVAGLCQYKPCKNGGV</sequence>
<accession>A0A6P8HZW4</accession>
<reference evidence="21" key="1">
    <citation type="submission" date="2025-08" db="UniProtKB">
        <authorList>
            <consortium name="RefSeq"/>
        </authorList>
    </citation>
    <scope>IDENTIFICATION</scope>
    <source>
        <tissue evidence="21">Tentacle</tissue>
    </source>
</reference>
<evidence type="ECO:0000256" key="8">
    <source>
        <dbReference type="ARBA" id="ARBA00022729"/>
    </source>
</evidence>
<keyword evidence="14" id="KW-0325">Glycoprotein</keyword>
<evidence type="ECO:0000256" key="11">
    <source>
        <dbReference type="ARBA" id="ARBA00023136"/>
    </source>
</evidence>
<evidence type="ECO:0000256" key="17">
    <source>
        <dbReference type="SAM" id="SignalP"/>
    </source>
</evidence>
<dbReference type="PANTHER" id="PTHR47333">
    <property type="entry name" value="VON WILLEBRAND FACTOR C AND EGF DOMAIN-CONTAINING PROTEIN"/>
    <property type="match status" value="1"/>
</dbReference>
<dbReference type="GO" id="GO:0016020">
    <property type="term" value="C:membrane"/>
    <property type="evidence" value="ECO:0007669"/>
    <property type="project" value="UniProtKB-SubCell"/>
</dbReference>
<dbReference type="Pfam" id="PF07645">
    <property type="entry name" value="EGF_CA"/>
    <property type="match status" value="4"/>
</dbReference>
<feature type="domain" description="EGF-like" evidence="18">
    <location>
        <begin position="144"/>
        <end position="183"/>
    </location>
</feature>
<keyword evidence="4" id="KW-0964">Secreted</keyword>
<evidence type="ECO:0000256" key="12">
    <source>
        <dbReference type="ARBA" id="ARBA00023157"/>
    </source>
</evidence>
<evidence type="ECO:0000256" key="3">
    <source>
        <dbReference type="ARBA" id="ARBA00006373"/>
    </source>
</evidence>
<dbReference type="PROSITE" id="PS50026">
    <property type="entry name" value="EGF_3"/>
    <property type="match status" value="3"/>
</dbReference>
<dbReference type="InParanoid" id="A0A6P8HZW4"/>
<dbReference type="FunFam" id="2.10.25.10:FF:000240">
    <property type="entry name" value="Vitamin K-dependent protein S"/>
    <property type="match status" value="1"/>
</dbReference>
<dbReference type="CDD" id="cd00033">
    <property type="entry name" value="CCP"/>
    <property type="match status" value="2"/>
</dbReference>
<dbReference type="Pfam" id="PF14670">
    <property type="entry name" value="FXa_inhibition"/>
    <property type="match status" value="2"/>
</dbReference>
<evidence type="ECO:0000256" key="5">
    <source>
        <dbReference type="ARBA" id="ARBA00022536"/>
    </source>
</evidence>
<keyword evidence="16" id="KW-0768">Sushi</keyword>
<feature type="signal peptide" evidence="17">
    <location>
        <begin position="1"/>
        <end position="22"/>
    </location>
</feature>
<keyword evidence="9" id="KW-0677">Repeat</keyword>
<evidence type="ECO:0000256" key="16">
    <source>
        <dbReference type="PROSITE-ProRule" id="PRU00302"/>
    </source>
</evidence>